<name>A0A2A7W6W8_9BACI</name>
<organism evidence="2 3">
    <name type="scientific">Bacillus wiedmannii</name>
    <dbReference type="NCBI Taxonomy" id="1890302"/>
    <lineage>
        <taxon>Bacteria</taxon>
        <taxon>Bacillati</taxon>
        <taxon>Bacillota</taxon>
        <taxon>Bacilli</taxon>
        <taxon>Bacillales</taxon>
        <taxon>Bacillaceae</taxon>
        <taxon>Bacillus</taxon>
        <taxon>Bacillus cereus group</taxon>
    </lineage>
</organism>
<dbReference type="GO" id="GO:0015031">
    <property type="term" value="P:protein transport"/>
    <property type="evidence" value="ECO:0007669"/>
    <property type="project" value="InterPro"/>
</dbReference>
<dbReference type="SUPFAM" id="SSF54611">
    <property type="entry name" value="SecB-like"/>
    <property type="match status" value="1"/>
</dbReference>
<dbReference type="Pfam" id="PF02556">
    <property type="entry name" value="SecB"/>
    <property type="match status" value="1"/>
</dbReference>
<dbReference type="PANTHER" id="PTHR36918:SF1">
    <property type="entry name" value="PROTEIN-EXPORT PROTEIN SECB"/>
    <property type="match status" value="1"/>
</dbReference>
<accession>A0A2A7W6W8</accession>
<reference evidence="2 3" key="1">
    <citation type="submission" date="2017-09" db="EMBL/GenBank/DDBJ databases">
        <title>Large-scale bioinformatics analysis of Bacillus genomes uncovers conserved roles of natural products in bacterial physiology.</title>
        <authorList>
            <consortium name="Agbiome Team Llc"/>
            <person name="Bleich R.M."/>
            <person name="Grubbs K.J."/>
            <person name="Santa Maria K.C."/>
            <person name="Allen S.E."/>
            <person name="Farag S."/>
            <person name="Shank E.A."/>
            <person name="Bowers A."/>
        </authorList>
    </citation>
    <scope>NUCLEOTIDE SEQUENCE [LARGE SCALE GENOMIC DNA]</scope>
    <source>
        <strain evidence="2 3">AFS004017</strain>
    </source>
</reference>
<dbReference type="EMBL" id="NUEL01000003">
    <property type="protein sequence ID" value="PEJ11512.1"/>
    <property type="molecule type" value="Genomic_DNA"/>
</dbReference>
<dbReference type="RefSeq" id="WP_098092561.1">
    <property type="nucleotide sequence ID" value="NZ_NUEL01000003.1"/>
</dbReference>
<dbReference type="Proteomes" id="UP000220045">
    <property type="component" value="Unassembled WGS sequence"/>
</dbReference>
<dbReference type="AlphaFoldDB" id="A0A2A7W6W8"/>
<evidence type="ECO:0000313" key="2">
    <source>
        <dbReference type="EMBL" id="PEJ11512.1"/>
    </source>
</evidence>
<dbReference type="InterPro" id="IPR003708">
    <property type="entry name" value="SecB"/>
</dbReference>
<comment type="caution">
    <text evidence="2">The sequence shown here is derived from an EMBL/GenBank/DDBJ whole genome shotgun (WGS) entry which is preliminary data.</text>
</comment>
<evidence type="ECO:0000256" key="1">
    <source>
        <dbReference type="ARBA" id="ARBA00009990"/>
    </source>
</evidence>
<dbReference type="InterPro" id="IPR035958">
    <property type="entry name" value="SecB-like_sf"/>
</dbReference>
<comment type="similarity">
    <text evidence="1">Belongs to the SecB family.</text>
</comment>
<gene>
    <name evidence="2" type="ORF">CN684_00705</name>
</gene>
<dbReference type="GO" id="GO:0051262">
    <property type="term" value="P:protein tetramerization"/>
    <property type="evidence" value="ECO:0007669"/>
    <property type="project" value="InterPro"/>
</dbReference>
<dbReference type="Gene3D" id="3.10.420.10">
    <property type="entry name" value="SecB-like"/>
    <property type="match status" value="1"/>
</dbReference>
<sequence length="140" mass="16066">MAGLIFEDYIVKELFFKKNIDFNQTDSVNLSTNFQCRISIQEVYATVELTCTLGELEDKASPFAIKVVLEGKFEFNDRESEDVSFESYLLNNAIAILFPYLRMLISDLLSRSNEFPTLNLPVINVAKMLQENNSIKISYD</sequence>
<proteinExistence type="inferred from homology"/>
<evidence type="ECO:0000313" key="3">
    <source>
        <dbReference type="Proteomes" id="UP000220045"/>
    </source>
</evidence>
<dbReference type="PANTHER" id="PTHR36918">
    <property type="match status" value="1"/>
</dbReference>
<protein>
    <submittedName>
        <fullName evidence="2">Protein-export chaperone SecB</fullName>
    </submittedName>
</protein>
<dbReference type="GO" id="GO:0051082">
    <property type="term" value="F:unfolded protein binding"/>
    <property type="evidence" value="ECO:0007669"/>
    <property type="project" value="InterPro"/>
</dbReference>